<feature type="transmembrane region" description="Helical" evidence="12">
    <location>
        <begin position="569"/>
        <end position="586"/>
    </location>
</feature>
<evidence type="ECO:0000259" key="14">
    <source>
        <dbReference type="Pfam" id="PF14896"/>
    </source>
</evidence>
<feature type="transmembrane region" description="Helical" evidence="12">
    <location>
        <begin position="667"/>
        <end position="684"/>
    </location>
</feature>
<feature type="transmembrane region" description="Helical" evidence="12">
    <location>
        <begin position="335"/>
        <end position="357"/>
    </location>
</feature>
<dbReference type="GO" id="GO:0071555">
    <property type="term" value="P:cell wall organization"/>
    <property type="evidence" value="ECO:0007669"/>
    <property type="project" value="UniProtKB-KW"/>
</dbReference>
<feature type="transmembrane region" description="Helical" evidence="12">
    <location>
        <begin position="477"/>
        <end position="495"/>
    </location>
</feature>
<name>A0A0I9TN92_9MYCO</name>
<dbReference type="FunFam" id="2.60.120.940:FF:000001">
    <property type="entry name" value="Membrane indolylacetylinositol arabinosyltransferase embC"/>
    <property type="match status" value="1"/>
</dbReference>
<evidence type="ECO:0000256" key="10">
    <source>
        <dbReference type="ARBA" id="ARBA00023316"/>
    </source>
</evidence>
<dbReference type="InterPro" id="IPR042486">
    <property type="entry name" value="Arabino_trans_C_2"/>
</dbReference>
<sequence>MPHDGHEPPQRIIRLIAVVSGIAGLLLCAAVPLLPVQQTTATILWPQGATTDGRITQITAPLVSGAPRALDISIPCSAMATLPASGGLVVSTLPAGGVDAGKSGLFVRADKDVVVVAFRDSVAAVAPRSAVAAGACSVLHIWADARGAGADFVGIPGATGILPAEKKPQVGGIFTDLKVPAQPGLSARIDIDTRFITAPTAIKKIVMALGALAVLIAILALAALDRRSRGGDSLVNWRAPMARLARYRSGAHRPSTWRAGLATGIADGGVIAMLLLWHIIGATSSDDGYNLTVARVAPKAGYVANYYRYFGTTEAPFDWYLTVLAKLASVSTAGVWMRLPATLAGIACWLIISHWVLRRLGPGTGGLSTNRVAVLTAGAVFLAGWLPFNNGLRPEPLIALGVLVTWVLVERAIALRRLASAAVAVVVAILTATLAPQGLIAIAALLTGARAIAQVIRRRRATDGVSPASGWCPQAPLLVLAASLSLITLVVFHSQTLATVGESARIKYQVGPTIAWYQDFLRYYFLTVESNADGSMTRRFAVLVLLLCLFGVLVVILRRGRVPGLASGPAWRLIGTTAVGLLLLTFTPTKWAIQFGAFAGLAGALGAVAAFTFARIGLHSRRNLTLYITALLFVLAWATSGINGWFYVGNYGVPWFDIQPVIASHPVTSMFLTLSIFTGLLAAWQHFRLDYAGHTEVKDNRRNRFLTSTPLLVVAAIMVVCEVGSLAKGAVVRYPLYTTGKANLAALSSRLSPSSCAMADDVLAEPDPNAGLLQPVPGQAFGPAGPLGGINPIGFKPDGVNDDLKSDPVVSKPGLVNSDASPNKPNVTFSDSAGTAGGSIPKEAPGGVNGSHVALPFGLDPARTPVMGSYGENTLAASATSAWYQLPPNWKASIAGRPLVVVSAAGAIWSYKEDGNFIYGQSLKLQWGVTRPDGTTQPLAQVMPIDIGPQPAWRNLRFPLTWAPPEANVARVVAYDPNLSPEQWLAFTPPRVPVLQTLQQLVGSQTPVLMDIATAANFPCQRPFAEHLGIAELPQYRILPDRKQTAASSNLWQSSEAGGPFLFLQALLRTSTISTYLRGDWYRDWGSVEQYYRLVPADQAPEAVVEQGVITVPGWSRRGPIRALP</sequence>
<keyword evidence="7 12" id="KW-0812">Transmembrane</keyword>
<evidence type="ECO:0000256" key="12">
    <source>
        <dbReference type="SAM" id="Phobius"/>
    </source>
</evidence>
<organism evidence="16 17">
    <name type="scientific">Mycobacterium haemophilum</name>
    <dbReference type="NCBI Taxonomy" id="29311"/>
    <lineage>
        <taxon>Bacteria</taxon>
        <taxon>Bacillati</taxon>
        <taxon>Actinomycetota</taxon>
        <taxon>Actinomycetes</taxon>
        <taxon>Mycobacteriales</taxon>
        <taxon>Mycobacteriaceae</taxon>
        <taxon>Mycobacterium</taxon>
    </lineage>
</organism>
<dbReference type="Pfam" id="PF17689">
    <property type="entry name" value="Arabino_trans_N"/>
    <property type="match status" value="1"/>
</dbReference>
<evidence type="ECO:0000256" key="11">
    <source>
        <dbReference type="SAM" id="MobiDB-lite"/>
    </source>
</evidence>
<keyword evidence="6 16" id="KW-0808">Transferase</keyword>
<comment type="similarity">
    <text evidence="3">Belongs to the emb family.</text>
</comment>
<dbReference type="InterPro" id="IPR040920">
    <property type="entry name" value="Arabino_trans_N"/>
</dbReference>
<feature type="transmembrane region" description="Helical" evidence="12">
    <location>
        <begin position="369"/>
        <end position="386"/>
    </location>
</feature>
<comment type="caution">
    <text evidence="16">The sequence shown here is derived from an EMBL/GenBank/DDBJ whole genome shotgun (WGS) entry which is preliminary data.</text>
</comment>
<dbReference type="Pfam" id="PF14896">
    <property type="entry name" value="Arabino_trans_C"/>
    <property type="match status" value="1"/>
</dbReference>
<evidence type="ECO:0000256" key="5">
    <source>
        <dbReference type="ARBA" id="ARBA00022676"/>
    </source>
</evidence>
<evidence type="ECO:0000256" key="6">
    <source>
        <dbReference type="ARBA" id="ARBA00022679"/>
    </source>
</evidence>
<evidence type="ECO:0000256" key="4">
    <source>
        <dbReference type="ARBA" id="ARBA00022475"/>
    </source>
</evidence>
<feature type="region of interest" description="Disordered" evidence="11">
    <location>
        <begin position="814"/>
        <end position="847"/>
    </location>
</feature>
<feature type="transmembrane region" description="Helical" evidence="12">
    <location>
        <begin position="256"/>
        <end position="280"/>
    </location>
</feature>
<evidence type="ECO:0000313" key="16">
    <source>
        <dbReference type="EMBL" id="KLO36141.1"/>
    </source>
</evidence>
<feature type="transmembrane region" description="Helical" evidence="12">
    <location>
        <begin position="626"/>
        <end position="647"/>
    </location>
</feature>
<protein>
    <submittedName>
        <fullName evidence="16">Arabinosyltransferase</fullName>
    </submittedName>
</protein>
<evidence type="ECO:0000256" key="8">
    <source>
        <dbReference type="ARBA" id="ARBA00022989"/>
    </source>
</evidence>
<dbReference type="InterPro" id="IPR032731">
    <property type="entry name" value="Arabino_trans_C"/>
</dbReference>
<feature type="transmembrane region" description="Helical" evidence="12">
    <location>
        <begin position="540"/>
        <end position="557"/>
    </location>
</feature>
<keyword evidence="17" id="KW-1185">Reference proteome</keyword>
<dbReference type="GO" id="GO:0005886">
    <property type="term" value="C:plasma membrane"/>
    <property type="evidence" value="ECO:0007669"/>
    <property type="project" value="UniProtKB-SubCell"/>
</dbReference>
<dbReference type="Gene3D" id="3.40.190.160">
    <property type="match status" value="1"/>
</dbReference>
<feature type="transmembrane region" description="Helical" evidence="12">
    <location>
        <begin position="205"/>
        <end position="224"/>
    </location>
</feature>
<evidence type="ECO:0000259" key="13">
    <source>
        <dbReference type="Pfam" id="PF04602"/>
    </source>
</evidence>
<keyword evidence="9 12" id="KW-0472">Membrane</keyword>
<gene>
    <name evidence="16" type="ORF">ABH38_13095</name>
</gene>
<comment type="function">
    <text evidence="1">Arabinosyl transferase responsible for the polymerization of arabinose into the arabinan of arabinogalactan.</text>
</comment>
<evidence type="ECO:0000256" key="9">
    <source>
        <dbReference type="ARBA" id="ARBA00023136"/>
    </source>
</evidence>
<dbReference type="GO" id="GO:0052636">
    <property type="term" value="F:arabinosyltransferase activity"/>
    <property type="evidence" value="ECO:0007669"/>
    <property type="project" value="InterPro"/>
</dbReference>
<feature type="domain" description="Arabinosyltransferase C-terminal" evidence="14">
    <location>
        <begin position="724"/>
        <end position="1122"/>
    </location>
</feature>
<proteinExistence type="inferred from homology"/>
<feature type="transmembrane region" description="Helical" evidence="12">
    <location>
        <begin position="592"/>
        <end position="614"/>
    </location>
</feature>
<dbReference type="InterPro" id="IPR007680">
    <property type="entry name" value="Arabino_trans_central"/>
</dbReference>
<dbReference type="Gene3D" id="2.60.120.940">
    <property type="entry name" value="EmbC, C-terminal domain, subdomain 2"/>
    <property type="match status" value="1"/>
</dbReference>
<dbReference type="STRING" id="1202450.B586_03090"/>
<evidence type="ECO:0000256" key="2">
    <source>
        <dbReference type="ARBA" id="ARBA00004651"/>
    </source>
</evidence>
<keyword evidence="8 12" id="KW-1133">Transmembrane helix</keyword>
<dbReference type="Pfam" id="PF04602">
    <property type="entry name" value="Arabinose_trans"/>
    <property type="match status" value="1"/>
</dbReference>
<evidence type="ECO:0000256" key="3">
    <source>
        <dbReference type="ARBA" id="ARBA00008195"/>
    </source>
</evidence>
<dbReference type="PATRIC" id="fig|29311.18.peg.4224"/>
<evidence type="ECO:0000313" key="17">
    <source>
        <dbReference type="Proteomes" id="UP000036334"/>
    </source>
</evidence>
<accession>A0A0I9TN92</accession>
<keyword evidence="4" id="KW-1003">Cell membrane</keyword>
<evidence type="ECO:0000256" key="7">
    <source>
        <dbReference type="ARBA" id="ARBA00022692"/>
    </source>
</evidence>
<feature type="domain" description="Arabinosyltransferas concanavalin like" evidence="15">
    <location>
        <begin position="37"/>
        <end position="194"/>
    </location>
</feature>
<keyword evidence="5" id="KW-0328">Glycosyltransferase</keyword>
<reference evidence="16 17" key="1">
    <citation type="submission" date="2015-05" db="EMBL/GenBank/DDBJ databases">
        <title>Genome sequence of Mycobacterium haemophilum.</title>
        <authorList>
            <person name="Greninger A.L."/>
            <person name="Cunningham G."/>
            <person name="Miller S."/>
        </authorList>
    </citation>
    <scope>NUCLEOTIDE SEQUENCE [LARGE SCALE GENOMIC DNA]</scope>
    <source>
        <strain evidence="17">UC1</strain>
    </source>
</reference>
<feature type="domain" description="Arabinofuranosyltransferase central" evidence="13">
    <location>
        <begin position="199"/>
        <end position="688"/>
    </location>
</feature>
<feature type="transmembrane region" description="Helical" evidence="12">
    <location>
        <begin position="705"/>
        <end position="727"/>
    </location>
</feature>
<dbReference type="InterPro" id="IPR027451">
    <property type="entry name" value="EmbABC_dom1"/>
</dbReference>
<keyword evidence="10" id="KW-0961">Cell wall biogenesis/degradation</keyword>
<feature type="compositionally biased region" description="Polar residues" evidence="11">
    <location>
        <begin position="818"/>
        <end position="833"/>
    </location>
</feature>
<evidence type="ECO:0000259" key="15">
    <source>
        <dbReference type="Pfam" id="PF17689"/>
    </source>
</evidence>
<dbReference type="AlphaFoldDB" id="A0A0I9TN92"/>
<dbReference type="OrthoDB" id="3584570at2"/>
<feature type="transmembrane region" description="Helical" evidence="12">
    <location>
        <begin position="392"/>
        <end position="409"/>
    </location>
</feature>
<feature type="transmembrane region" description="Helical" evidence="12">
    <location>
        <begin position="12"/>
        <end position="34"/>
    </location>
</feature>
<dbReference type="Proteomes" id="UP000036334">
    <property type="component" value="Unassembled WGS sequence"/>
</dbReference>
<dbReference type="GO" id="GO:0071766">
    <property type="term" value="P:Actinobacterium-type cell wall biogenesis"/>
    <property type="evidence" value="ECO:0007669"/>
    <property type="project" value="InterPro"/>
</dbReference>
<dbReference type="EMBL" id="LDPR01000010">
    <property type="protein sequence ID" value="KLO36141.1"/>
    <property type="molecule type" value="Genomic_DNA"/>
</dbReference>
<dbReference type="Gene3D" id="2.60.120.610">
    <property type="entry name" value="arabinofuranosyltransferase like domain"/>
    <property type="match status" value="1"/>
</dbReference>
<dbReference type="RefSeq" id="WP_047314802.1">
    <property type="nucleotide sequence ID" value="NZ_LDPQ01000008.1"/>
</dbReference>
<evidence type="ECO:0000256" key="1">
    <source>
        <dbReference type="ARBA" id="ARBA00003001"/>
    </source>
</evidence>
<comment type="subcellular location">
    <subcellularLocation>
        <location evidence="2">Cell membrane</location>
        <topology evidence="2">Multi-pass membrane protein</topology>
    </subcellularLocation>
</comment>